<dbReference type="FunFam" id="3.40.50.2300:FF:000001">
    <property type="entry name" value="DNA-binding response regulator PhoB"/>
    <property type="match status" value="1"/>
</dbReference>
<dbReference type="Gene3D" id="1.10.10.10">
    <property type="entry name" value="Winged helix-like DNA-binding domain superfamily/Winged helix DNA-binding domain"/>
    <property type="match status" value="1"/>
</dbReference>
<keyword evidence="2 7" id="KW-0597">Phosphoprotein</keyword>
<evidence type="ECO:0000256" key="5">
    <source>
        <dbReference type="ARBA" id="ARBA00023125"/>
    </source>
</evidence>
<dbReference type="GO" id="GO:0000156">
    <property type="term" value="F:phosphorelay response regulator activity"/>
    <property type="evidence" value="ECO:0007669"/>
    <property type="project" value="TreeGrafter"/>
</dbReference>
<comment type="subcellular location">
    <subcellularLocation>
        <location evidence="1">Cytoplasm</location>
    </subcellularLocation>
</comment>
<evidence type="ECO:0000256" key="2">
    <source>
        <dbReference type="ARBA" id="ARBA00022553"/>
    </source>
</evidence>
<dbReference type="Proteomes" id="UP001165240">
    <property type="component" value="Unassembled WGS sequence"/>
</dbReference>
<dbReference type="InterPro" id="IPR001867">
    <property type="entry name" value="OmpR/PhoB-type_DNA-bd"/>
</dbReference>
<sequence length="228" mass="26563">MSERTILIVDDEIEIRNLIAIYVKNEGYQVLEAPDALIAMDILKEKKVDLILLDVMMPGINGIEACLKIRQDYHMPIIFLSAKTEDMDKIHGLASGAEDYVTKPFNPLELMARVNSQLRRYYMITQREDMADVLQKGDLKVDEHLRQVFVGNREVRLTPKEFEILALLLRNKGQVFSIEQIYESVWNERFYRSDNTVMVHITKIRDKIEENPKKPIYVQTVWGVGYKS</sequence>
<dbReference type="Gene3D" id="3.40.50.2300">
    <property type="match status" value="1"/>
</dbReference>
<dbReference type="SUPFAM" id="SSF52172">
    <property type="entry name" value="CheY-like"/>
    <property type="match status" value="1"/>
</dbReference>
<feature type="domain" description="OmpR/PhoB-type" evidence="10">
    <location>
        <begin position="131"/>
        <end position="228"/>
    </location>
</feature>
<name>A0AAX6BHY9_PRIMG</name>
<dbReference type="InterPro" id="IPR001789">
    <property type="entry name" value="Sig_transdc_resp-reg_receiver"/>
</dbReference>
<dbReference type="PROSITE" id="PS51755">
    <property type="entry name" value="OMPR_PHOB"/>
    <property type="match status" value="1"/>
</dbReference>
<reference evidence="11" key="1">
    <citation type="journal article" date="2024" name="Appl Microbiol">
        <title>Effect of kuratsuki Bacillus and Priestia on Taste of Sake.</title>
        <authorList>
            <person name="Kobayashi K."/>
            <person name="Nishida H."/>
        </authorList>
    </citation>
    <scope>NUCLEOTIDE SEQUENCE</scope>
    <source>
        <strain evidence="11">B-12</strain>
    </source>
</reference>
<dbReference type="InterPro" id="IPR036388">
    <property type="entry name" value="WH-like_DNA-bd_sf"/>
</dbReference>
<accession>A0AAX6BHY9</accession>
<dbReference type="GO" id="GO:0006355">
    <property type="term" value="P:regulation of DNA-templated transcription"/>
    <property type="evidence" value="ECO:0007669"/>
    <property type="project" value="InterPro"/>
</dbReference>
<dbReference type="SMART" id="SM00448">
    <property type="entry name" value="REC"/>
    <property type="match status" value="1"/>
</dbReference>
<dbReference type="PANTHER" id="PTHR48111">
    <property type="entry name" value="REGULATOR OF RPOS"/>
    <property type="match status" value="1"/>
</dbReference>
<dbReference type="GO" id="GO:0032993">
    <property type="term" value="C:protein-DNA complex"/>
    <property type="evidence" value="ECO:0007669"/>
    <property type="project" value="TreeGrafter"/>
</dbReference>
<evidence type="ECO:0000313" key="11">
    <source>
        <dbReference type="EMBL" id="GMG73319.1"/>
    </source>
</evidence>
<dbReference type="Pfam" id="PF00072">
    <property type="entry name" value="Response_reg"/>
    <property type="match status" value="1"/>
</dbReference>
<evidence type="ECO:0000256" key="1">
    <source>
        <dbReference type="ARBA" id="ARBA00004496"/>
    </source>
</evidence>
<dbReference type="Gene3D" id="6.10.250.690">
    <property type="match status" value="1"/>
</dbReference>
<evidence type="ECO:0000259" key="9">
    <source>
        <dbReference type="PROSITE" id="PS50110"/>
    </source>
</evidence>
<organism evidence="11 12">
    <name type="scientific">Priestia megaterium</name>
    <name type="common">Bacillus megaterium</name>
    <dbReference type="NCBI Taxonomy" id="1404"/>
    <lineage>
        <taxon>Bacteria</taxon>
        <taxon>Bacillati</taxon>
        <taxon>Bacillota</taxon>
        <taxon>Bacilli</taxon>
        <taxon>Bacillales</taxon>
        <taxon>Bacillaceae</taxon>
        <taxon>Priestia</taxon>
    </lineage>
</organism>
<dbReference type="PROSITE" id="PS50110">
    <property type="entry name" value="RESPONSE_REGULATORY"/>
    <property type="match status" value="1"/>
</dbReference>
<dbReference type="SMART" id="SM00862">
    <property type="entry name" value="Trans_reg_C"/>
    <property type="match status" value="1"/>
</dbReference>
<dbReference type="FunFam" id="1.10.10.10:FF:000018">
    <property type="entry name" value="DNA-binding response regulator ResD"/>
    <property type="match status" value="1"/>
</dbReference>
<dbReference type="RefSeq" id="WP_310876420.1">
    <property type="nucleotide sequence ID" value="NZ_BSYK01000001.1"/>
</dbReference>
<dbReference type="EMBL" id="BSYK01000001">
    <property type="protein sequence ID" value="GMG73319.1"/>
    <property type="molecule type" value="Genomic_DNA"/>
</dbReference>
<evidence type="ECO:0000256" key="4">
    <source>
        <dbReference type="ARBA" id="ARBA00023015"/>
    </source>
</evidence>
<evidence type="ECO:0000259" key="10">
    <source>
        <dbReference type="PROSITE" id="PS51755"/>
    </source>
</evidence>
<dbReference type="InterPro" id="IPR011006">
    <property type="entry name" value="CheY-like_superfamily"/>
</dbReference>
<evidence type="ECO:0000256" key="6">
    <source>
        <dbReference type="ARBA" id="ARBA00023163"/>
    </source>
</evidence>
<feature type="modified residue" description="4-aspartylphosphate" evidence="7">
    <location>
        <position position="54"/>
    </location>
</feature>
<gene>
    <name evidence="11" type="ORF">ShirakiTB12_17870</name>
</gene>
<keyword evidence="5 8" id="KW-0238">DNA-binding</keyword>
<dbReference type="Pfam" id="PF00486">
    <property type="entry name" value="Trans_reg_C"/>
    <property type="match status" value="1"/>
</dbReference>
<dbReference type="CDD" id="cd00383">
    <property type="entry name" value="trans_reg_C"/>
    <property type="match status" value="1"/>
</dbReference>
<keyword evidence="6" id="KW-0804">Transcription</keyword>
<feature type="domain" description="Response regulatory" evidence="9">
    <location>
        <begin position="5"/>
        <end position="118"/>
    </location>
</feature>
<comment type="caution">
    <text evidence="11">The sequence shown here is derived from an EMBL/GenBank/DDBJ whole genome shotgun (WGS) entry which is preliminary data.</text>
</comment>
<keyword evidence="3" id="KW-0902">Two-component regulatory system</keyword>
<dbReference type="CDD" id="cd17574">
    <property type="entry name" value="REC_OmpR"/>
    <property type="match status" value="1"/>
</dbReference>
<dbReference type="GO" id="GO:0005829">
    <property type="term" value="C:cytosol"/>
    <property type="evidence" value="ECO:0007669"/>
    <property type="project" value="TreeGrafter"/>
</dbReference>
<keyword evidence="4" id="KW-0805">Transcription regulation</keyword>
<dbReference type="AlphaFoldDB" id="A0AAX6BHY9"/>
<dbReference type="GO" id="GO:0000976">
    <property type="term" value="F:transcription cis-regulatory region binding"/>
    <property type="evidence" value="ECO:0007669"/>
    <property type="project" value="TreeGrafter"/>
</dbReference>
<dbReference type="InterPro" id="IPR039420">
    <property type="entry name" value="WalR-like"/>
</dbReference>
<evidence type="ECO:0000256" key="7">
    <source>
        <dbReference type="PROSITE-ProRule" id="PRU00169"/>
    </source>
</evidence>
<evidence type="ECO:0000256" key="8">
    <source>
        <dbReference type="PROSITE-ProRule" id="PRU01091"/>
    </source>
</evidence>
<protein>
    <submittedName>
        <fullName evidence="11">Response regulator transcription factor</fullName>
    </submittedName>
</protein>
<feature type="DNA-binding region" description="OmpR/PhoB-type" evidence="8">
    <location>
        <begin position="131"/>
        <end position="228"/>
    </location>
</feature>
<dbReference type="PANTHER" id="PTHR48111:SF2">
    <property type="entry name" value="RESPONSE REGULATOR SAER"/>
    <property type="match status" value="1"/>
</dbReference>
<evidence type="ECO:0000313" key="12">
    <source>
        <dbReference type="Proteomes" id="UP001165240"/>
    </source>
</evidence>
<evidence type="ECO:0000256" key="3">
    <source>
        <dbReference type="ARBA" id="ARBA00023012"/>
    </source>
</evidence>
<proteinExistence type="predicted"/>